<evidence type="ECO:0000313" key="2">
    <source>
        <dbReference type="EMBL" id="MBR7552694.1"/>
    </source>
</evidence>
<dbReference type="InterPro" id="IPR002575">
    <property type="entry name" value="Aminoglycoside_PTrfase"/>
</dbReference>
<dbReference type="Gene3D" id="3.90.1200.10">
    <property type="match status" value="1"/>
</dbReference>
<name>A0A941CS45_9BACI</name>
<feature type="domain" description="Aminoglycoside phosphotransferase" evidence="1">
    <location>
        <begin position="8"/>
        <end position="173"/>
    </location>
</feature>
<reference evidence="2 3" key="1">
    <citation type="submission" date="2021-04" db="EMBL/GenBank/DDBJ databases">
        <title>Allobacillus sp. nov. SKP8-2 isolated from shrimp paste.</title>
        <authorList>
            <person name="Tanasupawat S."/>
            <person name="Yiamsombat S."/>
            <person name="Kanchanasin P."/>
            <person name="Kuncharoen N."/>
        </authorList>
    </citation>
    <scope>NUCLEOTIDE SEQUENCE [LARGE SCALE GENOMIC DNA]</scope>
    <source>
        <strain evidence="2 3">SKP8-2</strain>
    </source>
</reference>
<dbReference type="Proteomes" id="UP000675431">
    <property type="component" value="Unassembled WGS sequence"/>
</dbReference>
<sequence length="258" mass="29933">MIKLAKPNTGEAELQREYKNTLAVWELGLPVPQPFGVLYVGKRPGLVVERIHGMSPKERLFHELLQQDEGQLRLPTNDIKETARMLSQIHQHTHTALPSQRDYIARNILSVDYLTNEEKQTILSMMDAIPIKQQICHGDPNPNNIIVSNRRHFFIDWNDTTIGNPEADIAEYIVMMRHAILPPETPSKIIHLFNQMREGIIQVFVKEYMLHSNIIWDEIEPWLVIIAARKLHADAILEEEKKLLVKEIRKKLKDPEPQ</sequence>
<dbReference type="InterPro" id="IPR011009">
    <property type="entry name" value="Kinase-like_dom_sf"/>
</dbReference>
<evidence type="ECO:0000313" key="3">
    <source>
        <dbReference type="Proteomes" id="UP000675431"/>
    </source>
</evidence>
<dbReference type="SUPFAM" id="SSF56112">
    <property type="entry name" value="Protein kinase-like (PK-like)"/>
    <property type="match status" value="1"/>
</dbReference>
<dbReference type="AlphaFoldDB" id="A0A941CS45"/>
<accession>A0A941CS45</accession>
<proteinExistence type="predicted"/>
<organism evidence="2 3">
    <name type="scientific">Allobacillus saliphilus</name>
    <dbReference type="NCBI Taxonomy" id="2912308"/>
    <lineage>
        <taxon>Bacteria</taxon>
        <taxon>Bacillati</taxon>
        <taxon>Bacillota</taxon>
        <taxon>Bacilli</taxon>
        <taxon>Bacillales</taxon>
        <taxon>Bacillaceae</taxon>
        <taxon>Allobacillus</taxon>
    </lineage>
</organism>
<protein>
    <submittedName>
        <fullName evidence="2">Phosphotransferase</fullName>
    </submittedName>
</protein>
<comment type="caution">
    <text evidence="2">The sequence shown here is derived from an EMBL/GenBank/DDBJ whole genome shotgun (WGS) entry which is preliminary data.</text>
</comment>
<gene>
    <name evidence="2" type="ORF">KC820_00875</name>
</gene>
<dbReference type="EMBL" id="JAGSIE010000003">
    <property type="protein sequence ID" value="MBR7552694.1"/>
    <property type="molecule type" value="Genomic_DNA"/>
</dbReference>
<dbReference type="Pfam" id="PF01636">
    <property type="entry name" value="APH"/>
    <property type="match status" value="1"/>
</dbReference>
<evidence type="ECO:0000259" key="1">
    <source>
        <dbReference type="Pfam" id="PF01636"/>
    </source>
</evidence>
<dbReference type="RefSeq" id="WP_212367249.1">
    <property type="nucleotide sequence ID" value="NZ_JAGSIE010000003.1"/>
</dbReference>
<keyword evidence="3" id="KW-1185">Reference proteome</keyword>